<dbReference type="InterPro" id="IPR035986">
    <property type="entry name" value="PKD_dom_sf"/>
</dbReference>
<proteinExistence type="predicted"/>
<feature type="domain" description="Heme-binding protein Shr-like Hb-interacting" evidence="2">
    <location>
        <begin position="1037"/>
        <end position="1117"/>
    </location>
</feature>
<dbReference type="Proteomes" id="UP000284531">
    <property type="component" value="Unassembled WGS sequence"/>
</dbReference>
<feature type="signal peptide" evidence="1">
    <location>
        <begin position="1"/>
        <end position="20"/>
    </location>
</feature>
<feature type="domain" description="Heme-binding protein Shr-like Hb-interacting" evidence="2">
    <location>
        <begin position="638"/>
        <end position="718"/>
    </location>
</feature>
<dbReference type="EMBL" id="RAPQ01000009">
    <property type="protein sequence ID" value="RKE02035.1"/>
    <property type="molecule type" value="Genomic_DNA"/>
</dbReference>
<reference evidence="4 5" key="1">
    <citation type="submission" date="2018-09" db="EMBL/GenBank/DDBJ databases">
        <title>Genomic Encyclopedia of Archaeal and Bacterial Type Strains, Phase II (KMG-II): from individual species to whole genera.</title>
        <authorList>
            <person name="Goeker M."/>
        </authorList>
    </citation>
    <scope>NUCLEOTIDE SEQUENCE [LARGE SCALE GENOMIC DNA]</scope>
    <source>
        <strain evidence="4 5">DSM 21950</strain>
    </source>
</reference>
<accession>A0A419X2T1</accession>
<feature type="domain" description="Heme-binding protein Shr-like Hb-interacting" evidence="2">
    <location>
        <begin position="235"/>
        <end position="315"/>
    </location>
</feature>
<dbReference type="OrthoDB" id="7443339at2"/>
<evidence type="ECO:0000259" key="3">
    <source>
        <dbReference type="Pfam" id="PF18962"/>
    </source>
</evidence>
<feature type="domain" description="Heme-binding protein Shr-like Hb-interacting" evidence="2">
    <location>
        <begin position="1833"/>
        <end position="1915"/>
    </location>
</feature>
<keyword evidence="1" id="KW-0732">Signal</keyword>
<keyword evidence="5" id="KW-1185">Reference proteome</keyword>
<dbReference type="InterPro" id="IPR011432">
    <property type="entry name" value="Shr-like_HID"/>
</dbReference>
<dbReference type="NCBIfam" id="TIGR04183">
    <property type="entry name" value="Por_Secre_tail"/>
    <property type="match status" value="1"/>
</dbReference>
<dbReference type="Pfam" id="PF07550">
    <property type="entry name" value="Shr-like_HID"/>
    <property type="match status" value="13"/>
</dbReference>
<feature type="domain" description="Secretion system C-terminal sorting" evidence="3">
    <location>
        <begin position="3007"/>
        <end position="3082"/>
    </location>
</feature>
<dbReference type="Gene3D" id="2.60.40.10">
    <property type="entry name" value="Immunoglobulins"/>
    <property type="match status" value="1"/>
</dbReference>
<evidence type="ECO:0000256" key="1">
    <source>
        <dbReference type="SAM" id="SignalP"/>
    </source>
</evidence>
<feature type="domain" description="Heme-binding protein Shr-like Hb-interacting" evidence="2">
    <location>
        <begin position="2235"/>
        <end position="2314"/>
    </location>
</feature>
<dbReference type="InterPro" id="IPR013783">
    <property type="entry name" value="Ig-like_fold"/>
</dbReference>
<protein>
    <submittedName>
        <fullName evidence="4">Putative secreted protein (Por secretion system target)</fullName>
    </submittedName>
</protein>
<evidence type="ECO:0000259" key="2">
    <source>
        <dbReference type="Pfam" id="PF07550"/>
    </source>
</evidence>
<feature type="domain" description="Heme-binding protein Shr-like Hb-interacting" evidence="2">
    <location>
        <begin position="2432"/>
        <end position="2510"/>
    </location>
</feature>
<feature type="domain" description="Heme-binding protein Shr-like Hb-interacting" evidence="2">
    <location>
        <begin position="1634"/>
        <end position="1715"/>
    </location>
</feature>
<feature type="domain" description="Heme-binding protein Shr-like Hb-interacting" evidence="2">
    <location>
        <begin position="438"/>
        <end position="518"/>
    </location>
</feature>
<organism evidence="4 5">
    <name type="scientific">Marinifilum flexuosum</name>
    <dbReference type="NCBI Taxonomy" id="1117708"/>
    <lineage>
        <taxon>Bacteria</taxon>
        <taxon>Pseudomonadati</taxon>
        <taxon>Bacteroidota</taxon>
        <taxon>Bacteroidia</taxon>
        <taxon>Marinilabiliales</taxon>
        <taxon>Marinifilaceae</taxon>
    </lineage>
</organism>
<feature type="domain" description="Heme-binding protein Shr-like Hb-interacting" evidence="2">
    <location>
        <begin position="31"/>
        <end position="112"/>
    </location>
</feature>
<comment type="caution">
    <text evidence="4">The sequence shown here is derived from an EMBL/GenBank/DDBJ whole genome shotgun (WGS) entry which is preliminary data.</text>
</comment>
<dbReference type="RefSeq" id="WP_120239900.1">
    <property type="nucleotide sequence ID" value="NZ_RAPQ01000009.1"/>
</dbReference>
<name>A0A419X2T1_9BACT</name>
<dbReference type="SUPFAM" id="SSF49299">
    <property type="entry name" value="PKD domain"/>
    <property type="match status" value="1"/>
</dbReference>
<sequence>MKKYLLLGYLWVFTSFILLAQTTPPALTPASGATVDNAFVVSYVDETTWEASIDSIFYNSVKLDAIGVYTVDTDANTITFDPSLQAILQTPATADLIIYVTGYNNATVSQTIGHGAATKFTITTQPAAPATNGAALAAQPVLQLKDQYDNNCDSDGATQVDASATGNGTWTLGGSLPQTAVGGVVSYSGLTASSNVEVTAASITFDLGGGSFTLESNSFALSLNSAPSLNAAGSATVDANFTVSFDDNSDWESKISEVSYNSTVLISGTDYDIDGTANTITLKPGGGNSVLQTAGTANLVVKSDTYADATVSQTIGHGAATKFTITTQPAAPATNGAALAAQPVLQLKDQYDNNCDSDGATQVDASATGNGTWTLGGSLPQTAVGGVVSYSGLSASSNVEVTAASITFDLGGGSFTLESNSFALSLNSAPSLNAAGSATVDANFTVSFDDNSDWESKISEVSYNSTVLSSGTDYDIDGTANTITLKPGGGNSALQTAGTANLVVKSDTYADATVSQTIGHGSATQIIVVTQPAAPSVNGGQLATQPSVKLQDQYNNDCSTDNATNVSVAKGDTGNWTLGGDLSSSVSSGSLSFTNLTASSNEAITGAYLSFSSSGLTGADSDTFNLGLNSSPSDLTAASNADVDGDFTITFTDVDGWQSKISSITYNGNGVDAGAYNTSTSGQITFTPSLSIALQTTGTADFVFVSDGFNNSSLSQIINHGAANKLSVSTQPGSPTSNGGELNPQPVVEVLDQYDNLCSTDGARTITAAKGDAGNWTLGGTLDQSANSGTLTFAGLTASSNEEITDANISFSSAGLTGITSANFNLGLNTPPALTAASGATVDAAFEISYVDNVDWESNISSITFDGNTVPTAAYTVNSTTNKITFDPADDPVLQTAKTGDIVISVDGYSPATVSQAIGHGGETKLIVATEPVAPANNGDTFQIQPIVEVQDQYGNVCISNNSLAVTAAENDPAAWDLQGTLSVTASSGVITFTDLTASSTDVVNAAFIAFSATGVTGINSTTFDLGLNSPPDLTAASNATVDNGFTITFTDSNSWQSKISSITYGGNTVDSEAYDTNVGDQITFDPSKSTALQTAGTADFVFSSDGFNDKTLSQEIGHGAPTSIYIEIQPSAPTQNGGLLATQPKVGSKDQYGNNCTGDNATAISVAKGDSGDWSLGGSPNQTLVSGEFTYTDLTAASDEAVTGAYLTFSSGSFASVNSDTFDIPVNATPTLSAAEGATVDNDFFINFAEDVSWRGSISSIQYGDETLPSASYDTSAAGRITFTPSQSSILQAAGTKTITVIASGYANATVEQEIGHGLASAFFISTQPVGPGSNGASLATQPVVQIHDQYANVVTSDNTTNLTAASSGGVWTIGGTLELTATAGEISFTDLTASSDNEVTDATITFSSFSLSDVISDAFTIPALDASPSLLASSNATVDATFEITFVANPTWQLSIDSIHYGGNLISESAYDKTQGEKIIFDPSQDTDLQLAGTKDIEVFAQGYETASVSQEIKHGAAAEMIIALQPAAPAENGDELATQPGITLRDQYGNDCTSENSIEVIASEGDTNDWTLGGTVSKTVASGSVSYTDLTASSPGPVTGAFISFSATDLTTVNSNTFDIPDLNAGPVLTAATNATVDNDFEITFTDNADWRTNITEVRYGTNVLPATAYDASVAGKIIFKPAESANLQLVANEYIYITSTSYLLDSVQQEIGHGVATNIVITTQPFGPENNGDLLQTQPVVKLQDQYQNDCTNDNSTTVEANASGGSWTLEGSVSLMVTNGVASYTDLTAGSTDMVSDATITFSGTGLTNAESDSFLIPAPLIAPSLIASTTATVDSLFDVTFADNAEWQGKIDSISYGGSMLPETAYDKSQAGKIVFDPSQDAALQEAATKQVLVYSRGYQDASVDQEIKHGVPDSLIIETQPTAPLVNGGELDLQPKISLLDQYNNSCDSESTYEVVVRRGDENDWTLGGDTLQAVSNGVINYRALTASSVNAVTGAYLTFSGDGITSVDSDPFDIPMLKNPPNLTAQFDATVDADFTIDFFDFDDDWRTEITMITYQGDTLPVSAYTINTDNIVFRVSEEELLQKAGTFEIVVKALGFSDAKVEQTVGHGVATIMQITQQPLAPLSNGDLLEQQPILEFYDQYSNLCDSDSDRTIQASGSDEGEWDLAGTVEKTSENGVVTYDDLSAYSTGPIEGAIIQFSSEGLDAVTADPFDIPDVATPPVLTAAVDASVDNPFKITFTEDSVWRNRINVVTVNDSVLVAESYNFTQPGELELIPSTSKFLQKNGSFQIIVQSRGFAHDTVQQDIQHGVADSILVLTQPVGPDVNGELFAQQPELKLADQYLNDCTTDNSTQVSVEKYDNKAWELSGTLEVQSSEGKVLFTDLIATSEIAIDSAYLQFTFTGDSVVSNLFTIPVPIIELIAAENATVDNEFVIQASDNASWRDSISSISFAGKALVDTSYLIEAGSITFYPEKDSTLYIARTDTIVVIANGYADAKVEQKIGHGVTTEMLLVDQPIGPENNGDTLVQQPKIQLRDKYENNCTTDNNTEVLVDKYADADHDNSALWNLGGIKTITALEGVVEYTNLSATSEDEVIGARLLFTSDGLPNVVSDSFDIVRPPAPIITPAANANVDEMFTVTFTENTTWREKIFDIRYGIRSLEGKYDKSVPGQITFDPEVTSVLQKYGVDSMYIYSGLYDTTRFEQSIHHGKSKYLVIGKEPSAPANNGEALIRQPQLNLQDQYRNICDTDSETMITVRKADTQEWTLGGTLTQMAVEGLVKFTDLTASSDMEVQGARLEFEGPGMISKISSTFTIPEPKTNRAGEASANPELVCYGSKSNITLTGFDGSIQWQVYNELNDVYEDLDGENAELLVTPEVVENKIYRAKVSKEGFSVQYSNAVSVSPMEPPLADFTFEIDRNEVHFTNLSENATSVLWDFGDGIISSEFEPSHSFVLDNANGSGYVVTLTVSNEACGDSQKAQQVFITTGIDDLIADKGIVVYPNPNRGQFFVELSATNDDGLLRIFNSSGSIVLSKQIKRSFNADRLEFDLQNLPGGIYFLVIQYPDKVIRTKLIITK</sequence>
<feature type="chain" id="PRO_5019070868" evidence="1">
    <location>
        <begin position="21"/>
        <end position="3084"/>
    </location>
</feature>
<feature type="domain" description="Heme-binding protein Shr-like Hb-interacting" evidence="2">
    <location>
        <begin position="836"/>
        <end position="918"/>
    </location>
</feature>
<feature type="domain" description="Heme-binding protein Shr-like Hb-interacting" evidence="2">
    <location>
        <begin position="2035"/>
        <end position="2114"/>
    </location>
</feature>
<evidence type="ECO:0000313" key="4">
    <source>
        <dbReference type="EMBL" id="RKE02035.1"/>
    </source>
</evidence>
<feature type="domain" description="Heme-binding protein Shr-like Hb-interacting" evidence="2">
    <location>
        <begin position="1435"/>
        <end position="1516"/>
    </location>
</feature>
<dbReference type="InterPro" id="IPR026444">
    <property type="entry name" value="Secre_tail"/>
</dbReference>
<dbReference type="Pfam" id="PF18962">
    <property type="entry name" value="Por_Secre_tail"/>
    <property type="match status" value="1"/>
</dbReference>
<evidence type="ECO:0000313" key="5">
    <source>
        <dbReference type="Proteomes" id="UP000284531"/>
    </source>
</evidence>
<feature type="domain" description="Heme-binding protein Shr-like Hb-interacting" evidence="2">
    <location>
        <begin position="1239"/>
        <end position="1316"/>
    </location>
</feature>
<gene>
    <name evidence="4" type="ORF">BXY64_2116</name>
</gene>